<dbReference type="PROSITE" id="PS51257">
    <property type="entry name" value="PROKAR_LIPOPROTEIN"/>
    <property type="match status" value="1"/>
</dbReference>
<dbReference type="InterPro" id="IPR050314">
    <property type="entry name" value="Glycosyl_Hydrlase_18"/>
</dbReference>
<evidence type="ECO:0000256" key="4">
    <source>
        <dbReference type="SAM" id="Phobius"/>
    </source>
</evidence>
<evidence type="ECO:0000259" key="5">
    <source>
        <dbReference type="PROSITE" id="PS51910"/>
    </source>
</evidence>
<name>A0A5K7SGQ1_9BACT</name>
<organism evidence="6 7">
    <name type="scientific">Aquipluma nitroreducens</name>
    <dbReference type="NCBI Taxonomy" id="2010828"/>
    <lineage>
        <taxon>Bacteria</taxon>
        <taxon>Pseudomonadati</taxon>
        <taxon>Bacteroidota</taxon>
        <taxon>Bacteroidia</taxon>
        <taxon>Marinilabiliales</taxon>
        <taxon>Prolixibacteraceae</taxon>
        <taxon>Aquipluma</taxon>
    </lineage>
</organism>
<keyword evidence="4" id="KW-0812">Transmembrane</keyword>
<dbReference type="PANTHER" id="PTHR11177">
    <property type="entry name" value="CHITINASE"/>
    <property type="match status" value="1"/>
</dbReference>
<dbReference type="EMBL" id="AP018694">
    <property type="protein sequence ID" value="BBE20703.1"/>
    <property type="molecule type" value="Genomic_DNA"/>
</dbReference>
<dbReference type="GO" id="GO:0006032">
    <property type="term" value="P:chitin catabolic process"/>
    <property type="evidence" value="ECO:0007669"/>
    <property type="project" value="UniProtKB-KW"/>
</dbReference>
<dbReference type="KEGG" id="anf:AQPE_4897"/>
<dbReference type="Pfam" id="PF00704">
    <property type="entry name" value="Glyco_hydro_18"/>
    <property type="match status" value="1"/>
</dbReference>
<dbReference type="GO" id="GO:0008061">
    <property type="term" value="F:chitin binding"/>
    <property type="evidence" value="ECO:0007669"/>
    <property type="project" value="InterPro"/>
</dbReference>
<dbReference type="PROSITE" id="PS51910">
    <property type="entry name" value="GH18_2"/>
    <property type="match status" value="1"/>
</dbReference>
<dbReference type="GO" id="GO:0008843">
    <property type="term" value="F:endochitinase activity"/>
    <property type="evidence" value="ECO:0007669"/>
    <property type="project" value="UniProtKB-EC"/>
</dbReference>
<keyword evidence="4" id="KW-0472">Membrane</keyword>
<proteinExistence type="predicted"/>
<evidence type="ECO:0000313" key="6">
    <source>
        <dbReference type="EMBL" id="BBE20703.1"/>
    </source>
</evidence>
<dbReference type="SMART" id="SM00636">
    <property type="entry name" value="Glyco_18"/>
    <property type="match status" value="1"/>
</dbReference>
<keyword evidence="7" id="KW-1185">Reference proteome</keyword>
<dbReference type="Gene3D" id="3.20.20.80">
    <property type="entry name" value="Glycosidases"/>
    <property type="match status" value="1"/>
</dbReference>
<keyword evidence="6" id="KW-0378">Hydrolase</keyword>
<feature type="transmembrane region" description="Helical" evidence="4">
    <location>
        <begin position="695"/>
        <end position="715"/>
    </location>
</feature>
<dbReference type="InterPro" id="IPR017853">
    <property type="entry name" value="GH"/>
</dbReference>
<keyword evidence="3" id="KW-0119">Carbohydrate metabolism</keyword>
<dbReference type="GO" id="GO:0005975">
    <property type="term" value="P:carbohydrate metabolic process"/>
    <property type="evidence" value="ECO:0007669"/>
    <property type="project" value="InterPro"/>
</dbReference>
<evidence type="ECO:0000256" key="1">
    <source>
        <dbReference type="ARBA" id="ARBA00000822"/>
    </source>
</evidence>
<keyword evidence="3" id="KW-0146">Chitin degradation</keyword>
<dbReference type="InterPro" id="IPR001223">
    <property type="entry name" value="Glyco_hydro18_cat"/>
</dbReference>
<evidence type="ECO:0000313" key="7">
    <source>
        <dbReference type="Proteomes" id="UP001193389"/>
    </source>
</evidence>
<dbReference type="InterPro" id="IPR029070">
    <property type="entry name" value="Chitinase_insertion_sf"/>
</dbReference>
<feature type="transmembrane region" description="Helical" evidence="4">
    <location>
        <begin position="731"/>
        <end position="754"/>
    </location>
</feature>
<dbReference type="Proteomes" id="UP001193389">
    <property type="component" value="Chromosome"/>
</dbReference>
<dbReference type="PANTHER" id="PTHR11177:SF317">
    <property type="entry name" value="CHITINASE 12-RELATED"/>
    <property type="match status" value="1"/>
</dbReference>
<comment type="catalytic activity">
    <reaction evidence="1">
        <text>Random endo-hydrolysis of N-acetyl-beta-D-glucosaminide (1-&gt;4)-beta-linkages in chitin and chitodextrins.</text>
        <dbReference type="EC" id="3.2.1.14"/>
    </reaction>
</comment>
<dbReference type="GO" id="GO:0005576">
    <property type="term" value="C:extracellular region"/>
    <property type="evidence" value="ECO:0007669"/>
    <property type="project" value="TreeGrafter"/>
</dbReference>
<feature type="transmembrane region" description="Helical" evidence="4">
    <location>
        <begin position="654"/>
        <end position="674"/>
    </location>
</feature>
<feature type="domain" description="GH18" evidence="5">
    <location>
        <begin position="215"/>
        <end position="557"/>
    </location>
</feature>
<accession>A0A5K7SGQ1</accession>
<dbReference type="SUPFAM" id="SSF51445">
    <property type="entry name" value="(Trans)glycosidases"/>
    <property type="match status" value="1"/>
</dbReference>
<evidence type="ECO:0000256" key="3">
    <source>
        <dbReference type="ARBA" id="ARBA00023024"/>
    </source>
</evidence>
<evidence type="ECO:0000256" key="2">
    <source>
        <dbReference type="ARBA" id="ARBA00012729"/>
    </source>
</evidence>
<dbReference type="AlphaFoldDB" id="A0A5K7SGQ1"/>
<reference evidence="6" key="1">
    <citation type="journal article" date="2020" name="Int. J. Syst. Evol. Microbiol.">
        <title>Aquipluma nitroreducens gen. nov. sp. nov., a novel facultatively anaerobic bacterium isolated from a freshwater lake.</title>
        <authorList>
            <person name="Watanabe M."/>
            <person name="Kojima H."/>
            <person name="Fukui M."/>
        </authorList>
    </citation>
    <scope>NUCLEOTIDE SEQUENCE</scope>
    <source>
        <strain evidence="6">MeG22</strain>
    </source>
</reference>
<protein>
    <recommendedName>
        <fullName evidence="2">chitinase</fullName>
        <ecNumber evidence="2">3.2.1.14</ecNumber>
    </recommendedName>
</protein>
<sequence length="764" mass="87094">MKSLMQIRKMFPKPGFIILIFVACLVQTETSAQVTIAPSKINLEPDSPQKPDKGILKKIVKPIKFRANRDATETERIYKFLNDRLNKQLNIDTATVNQIMVEFKALVAQDASTKESIKSIIKTHDLDKIANQSVLNDLVKQMGASFDSLRTQMSAVIQEESNNNSQEKRDLISKNSDILKDVREVQYSTASNLAGTNSYVKKDTIYFFKRSLNQKIKVIAWQSPEMNDEFKNYNYNYLSSINLYGYDLSTKGENRKANDILKFQEKGGIIELAQSKGCDVHLTVYNQNGADIKKFLGDNLAQKELLIKLDTLISKSKLKGINIYFNDVSEPDVFVQFIKALRENLRMMSSAIELNITIPAITNNDVSLKSISGYNFHELNSLVDYYFVMTDKITDSESGIAQSSSPLLNSDKYGKSSIESAIGFYANGKIPVSKLIMTVSYTGTLWQVDNFEGNPPNSTIEQELTYDDIIKDYLNKTVNKSSVFQGFDPDQMASYINIMGPNPADKEQIWYEDFRSLYQKYDWALGNGLGGVCIKGIGEDDGYSELWDAIGATLIRIDTIHVDKKHVVVKPALTLSHYVNLFIEDFQWAMESKLNYKDPKTENSICECGYSPSYLKTYRNSPTLWTDYQEYDMDNVNTLDNSLLCYYLWVRWEIYSIFSKWCCIICFILLLLTWGFSSHLARYKLSNDTTLNIMLVSRGVFIFTLFFAFGFYLIFAPQTTILEGANHGAKYFLIIGIIFLTGVIGAWIVAHKLYKNRYARKNMP</sequence>
<dbReference type="Gene3D" id="3.10.50.10">
    <property type="match status" value="1"/>
</dbReference>
<gene>
    <name evidence="6" type="ORF">AQPE_4897</name>
</gene>
<keyword evidence="4" id="KW-1133">Transmembrane helix</keyword>
<dbReference type="InterPro" id="IPR011583">
    <property type="entry name" value="Chitinase_II/V-like_cat"/>
</dbReference>
<dbReference type="EC" id="3.2.1.14" evidence="2"/>
<keyword evidence="3" id="KW-0624">Polysaccharide degradation</keyword>